<dbReference type="RefSeq" id="XP_004365609.1">
    <property type="nucleotide sequence ID" value="XM_004365552.2"/>
</dbReference>
<name>A0A0D2X0K6_CAPO3</name>
<proteinExistence type="predicted"/>
<evidence type="ECO:0000313" key="2">
    <source>
        <dbReference type="EMBL" id="KJE89224.1"/>
    </source>
</evidence>
<feature type="region of interest" description="Disordered" evidence="1">
    <location>
        <begin position="62"/>
        <end position="154"/>
    </location>
</feature>
<dbReference type="Proteomes" id="UP000008743">
    <property type="component" value="Unassembled WGS sequence"/>
</dbReference>
<dbReference type="OMA" id="YGSESIF"/>
<feature type="compositionally biased region" description="Polar residues" evidence="1">
    <location>
        <begin position="291"/>
        <end position="319"/>
    </location>
</feature>
<reference evidence="3" key="1">
    <citation type="submission" date="2011-02" db="EMBL/GenBank/DDBJ databases">
        <title>The Genome Sequence of Capsaspora owczarzaki ATCC 30864.</title>
        <authorList>
            <person name="Russ C."/>
            <person name="Cuomo C."/>
            <person name="Burger G."/>
            <person name="Gray M.W."/>
            <person name="Holland P.W.H."/>
            <person name="King N."/>
            <person name="Lang F.B.F."/>
            <person name="Roger A.J."/>
            <person name="Ruiz-Trillo I."/>
            <person name="Young S.K."/>
            <person name="Zeng Q."/>
            <person name="Gargeya S."/>
            <person name="Alvarado L."/>
            <person name="Berlin A."/>
            <person name="Chapman S.B."/>
            <person name="Chen Z."/>
            <person name="Freedman E."/>
            <person name="Gellesch M."/>
            <person name="Goldberg J."/>
            <person name="Griggs A."/>
            <person name="Gujja S."/>
            <person name="Heilman E."/>
            <person name="Heiman D."/>
            <person name="Howarth C."/>
            <person name="Mehta T."/>
            <person name="Neiman D."/>
            <person name="Pearson M."/>
            <person name="Roberts A."/>
            <person name="Saif S."/>
            <person name="Shea T."/>
            <person name="Shenoy N."/>
            <person name="Sisk P."/>
            <person name="Stolte C."/>
            <person name="Sykes S."/>
            <person name="White J."/>
            <person name="Yandava C."/>
            <person name="Haas B."/>
            <person name="Nusbaum C."/>
            <person name="Birren B."/>
        </authorList>
    </citation>
    <scope>NUCLEOTIDE SEQUENCE</scope>
    <source>
        <strain evidence="3">ATCC 30864</strain>
    </source>
</reference>
<feature type="region of interest" description="Disordered" evidence="1">
    <location>
        <begin position="172"/>
        <end position="328"/>
    </location>
</feature>
<keyword evidence="3" id="KW-1185">Reference proteome</keyword>
<sequence length="328" mass="33848">MSALAILTIPQTDEEKQLKAKFAELKLAKEKHQAEVAAAAAAAATAGVAVVDAMGTTTEAVETLPAATESGGATASTAASSSSAGPSATSGKGSKATAGSKASSASGAGRGDLSLNIPSARASGTASETTPSRAPPAPQALRTPTTASPGIAIAKSAEDQFAAAKKMLEAERLRRNSVKESGFKRSAASQRSAQLQAQQRMAEQQQREQELQQQQQFGYGSESIFGNYPSGTPPQPNYTSDRFVSDQGAAPLVSTDANSPWSTHDYPPPKRARVDEDAAAEDEPPQQPDQISNAPSTLKPSPSSAVQYPSSAYPTQSTESTDDLPEEL</sequence>
<dbReference type="AlphaFoldDB" id="A0A0D2X0K6"/>
<gene>
    <name evidence="2" type="ORF">CAOG_000738</name>
</gene>
<feature type="compositionally biased region" description="Low complexity" evidence="1">
    <location>
        <begin position="65"/>
        <end position="107"/>
    </location>
</feature>
<organism evidence="2 3">
    <name type="scientific">Capsaspora owczarzaki (strain ATCC 30864)</name>
    <dbReference type="NCBI Taxonomy" id="595528"/>
    <lineage>
        <taxon>Eukaryota</taxon>
        <taxon>Filasterea</taxon>
        <taxon>Capsaspora</taxon>
    </lineage>
</organism>
<feature type="compositionally biased region" description="Polar residues" evidence="1">
    <location>
        <begin position="122"/>
        <end position="132"/>
    </location>
</feature>
<dbReference type="InParanoid" id="A0A0D2X0K6"/>
<feature type="compositionally biased region" description="Basic and acidic residues" evidence="1">
    <location>
        <begin position="172"/>
        <end position="183"/>
    </location>
</feature>
<evidence type="ECO:0000256" key="1">
    <source>
        <dbReference type="SAM" id="MobiDB-lite"/>
    </source>
</evidence>
<dbReference type="EMBL" id="KE346360">
    <property type="protein sequence ID" value="KJE89224.1"/>
    <property type="molecule type" value="Genomic_DNA"/>
</dbReference>
<feature type="compositionally biased region" description="Low complexity" evidence="1">
    <location>
        <begin position="185"/>
        <end position="204"/>
    </location>
</feature>
<protein>
    <submittedName>
        <fullName evidence="2">Uncharacterized protein</fullName>
    </submittedName>
</protein>
<accession>A0A0D2X0K6</accession>
<evidence type="ECO:0000313" key="3">
    <source>
        <dbReference type="Proteomes" id="UP000008743"/>
    </source>
</evidence>